<dbReference type="SMART" id="SM00409">
    <property type="entry name" value="IG"/>
    <property type="match status" value="4"/>
</dbReference>
<reference evidence="6 7" key="1">
    <citation type="journal article" date="2013" name="Proc. Natl. Acad. Sci. U.S.A.">
        <title>The king cobra genome reveals dynamic gene evolution and adaptation in the snake venom system.</title>
        <authorList>
            <person name="Vonk F.J."/>
            <person name="Casewell N.R."/>
            <person name="Henkel C.V."/>
            <person name="Heimberg A.M."/>
            <person name="Jansen H.J."/>
            <person name="McCleary R.J."/>
            <person name="Kerkkamp H.M."/>
            <person name="Vos R.A."/>
            <person name="Guerreiro I."/>
            <person name="Calvete J.J."/>
            <person name="Wuster W."/>
            <person name="Woods A.E."/>
            <person name="Logan J.M."/>
            <person name="Harrison R.A."/>
            <person name="Castoe T.A."/>
            <person name="de Koning A.P."/>
            <person name="Pollock D.D."/>
            <person name="Yandell M."/>
            <person name="Calderon D."/>
            <person name="Renjifo C."/>
            <person name="Currier R.B."/>
            <person name="Salgado D."/>
            <person name="Pla D."/>
            <person name="Sanz L."/>
            <person name="Hyder A.S."/>
            <person name="Ribeiro J.M."/>
            <person name="Arntzen J.W."/>
            <person name="van den Thillart G.E."/>
            <person name="Boetzer M."/>
            <person name="Pirovano W."/>
            <person name="Dirks R.P."/>
            <person name="Spaink H.P."/>
            <person name="Duboule D."/>
            <person name="McGlinn E."/>
            <person name="Kini R.M."/>
            <person name="Richardson M.K."/>
        </authorList>
    </citation>
    <scope>NUCLEOTIDE SEQUENCE</scope>
    <source>
        <tissue evidence="6">Blood</tissue>
    </source>
</reference>
<dbReference type="InterPro" id="IPR013783">
    <property type="entry name" value="Ig-like_fold"/>
</dbReference>
<evidence type="ECO:0000313" key="6">
    <source>
        <dbReference type="EMBL" id="ETE72317.1"/>
    </source>
</evidence>
<evidence type="ECO:0000256" key="4">
    <source>
        <dbReference type="ARBA" id="ARBA00023157"/>
    </source>
</evidence>
<protein>
    <submittedName>
        <fullName evidence="6">Obscurin</fullName>
    </submittedName>
</protein>
<dbReference type="InterPro" id="IPR003599">
    <property type="entry name" value="Ig_sub"/>
</dbReference>
<dbReference type="Pfam" id="PF07679">
    <property type="entry name" value="I-set"/>
    <property type="match status" value="4"/>
</dbReference>
<keyword evidence="7" id="KW-1185">Reference proteome</keyword>
<keyword evidence="3" id="KW-0597">Phosphoprotein</keyword>
<dbReference type="FunFam" id="2.60.40.10:FF:000214">
    <property type="entry name" value="titin isoform X1"/>
    <property type="match status" value="2"/>
</dbReference>
<comment type="caution">
    <text evidence="6">The sequence shown here is derived from an EMBL/GenBank/DDBJ whole genome shotgun (WGS) entry which is preliminary data.</text>
</comment>
<dbReference type="OrthoDB" id="9033595at2759"/>
<evidence type="ECO:0000313" key="7">
    <source>
        <dbReference type="Proteomes" id="UP000018936"/>
    </source>
</evidence>
<name>V8PEI8_OPHHA</name>
<sequence length="446" mass="50159">MGWDHSPDIEVTSSLGRRRTVGSLVVFSQMFHDPTREEEEEEALGFLVPTKRRLRCAFYKEVQEMFVNKEKVQKDFKAMASEDVSLSCEVAQAKTEVKWFKDGKLITSSKKFKVETEGRSRRLIVQQVEKKDGGEYTCEAGGQKLTFKVTVADREAVEVFVNKEKVQKDIKVVASENVSLSCEVAQAMTEVKWFKDGKLITSSKKFKVEAEGRSRCLVVQQVEKKDGGEYTCEADSQKLTFKITVADREAEEIFVNKEKIQKDIKVVASENVSLSCDVAQAKIDVKWFKDGKLITSSKKFKVEAEGRSRHLIVQQVEKKDGGEYTCEASGQKLNFKVAVVDREAEQMFTNKEKVQKDFKAVASEDVSLSCEVAQAKADVKWFKDGKLITSSKKFKVEAEGRSRCLVVQQVEKKDGGEYTCEVGGQKLTFKVAVAGGNTVIFSFTSF</sequence>
<dbReference type="InterPro" id="IPR036179">
    <property type="entry name" value="Ig-like_dom_sf"/>
</dbReference>
<comment type="subcellular location">
    <subcellularLocation>
        <location evidence="1">Cytoplasm</location>
    </subcellularLocation>
</comment>
<feature type="domain" description="Ig-like" evidence="5">
    <location>
        <begin position="251"/>
        <end position="338"/>
    </location>
</feature>
<feature type="domain" description="Ig-like" evidence="5">
    <location>
        <begin position="155"/>
        <end position="244"/>
    </location>
</feature>
<dbReference type="AlphaFoldDB" id="V8PEI8"/>
<feature type="domain" description="Ig-like" evidence="5">
    <location>
        <begin position="49"/>
        <end position="150"/>
    </location>
</feature>
<feature type="non-terminal residue" evidence="6">
    <location>
        <position position="1"/>
    </location>
</feature>
<dbReference type="PANTHER" id="PTHR35971:SF4">
    <property type="entry name" value="OBSCURIN"/>
    <property type="match status" value="1"/>
</dbReference>
<dbReference type="Proteomes" id="UP000018936">
    <property type="component" value="Unassembled WGS sequence"/>
</dbReference>
<proteinExistence type="predicted"/>
<dbReference type="SMART" id="SM00408">
    <property type="entry name" value="IGc2"/>
    <property type="match status" value="4"/>
</dbReference>
<gene>
    <name evidence="6" type="primary">OBSCN</name>
    <name evidence="6" type="ORF">L345_01865</name>
</gene>
<accession>V8PEI8</accession>
<dbReference type="Gene3D" id="2.60.40.10">
    <property type="entry name" value="Immunoglobulins"/>
    <property type="match status" value="4"/>
</dbReference>
<keyword evidence="4" id="KW-1015">Disulfide bond</keyword>
<dbReference type="InterPro" id="IPR007110">
    <property type="entry name" value="Ig-like_dom"/>
</dbReference>
<evidence type="ECO:0000256" key="2">
    <source>
        <dbReference type="ARBA" id="ARBA00022490"/>
    </source>
</evidence>
<organism evidence="6 7">
    <name type="scientific">Ophiophagus hannah</name>
    <name type="common">King cobra</name>
    <name type="synonym">Naja hannah</name>
    <dbReference type="NCBI Taxonomy" id="8665"/>
    <lineage>
        <taxon>Eukaryota</taxon>
        <taxon>Metazoa</taxon>
        <taxon>Chordata</taxon>
        <taxon>Craniata</taxon>
        <taxon>Vertebrata</taxon>
        <taxon>Euteleostomi</taxon>
        <taxon>Lepidosauria</taxon>
        <taxon>Squamata</taxon>
        <taxon>Bifurcata</taxon>
        <taxon>Unidentata</taxon>
        <taxon>Episquamata</taxon>
        <taxon>Toxicofera</taxon>
        <taxon>Serpentes</taxon>
        <taxon>Colubroidea</taxon>
        <taxon>Elapidae</taxon>
        <taxon>Elapinae</taxon>
        <taxon>Ophiophagus</taxon>
    </lineage>
</organism>
<evidence type="ECO:0000256" key="1">
    <source>
        <dbReference type="ARBA" id="ARBA00004496"/>
    </source>
</evidence>
<evidence type="ECO:0000256" key="3">
    <source>
        <dbReference type="ARBA" id="ARBA00022553"/>
    </source>
</evidence>
<dbReference type="InterPro" id="IPR003598">
    <property type="entry name" value="Ig_sub2"/>
</dbReference>
<dbReference type="FunFam" id="2.60.40.10:FF:001066">
    <property type="entry name" value="Obscurin-like protein 1 isoform 3"/>
    <property type="match status" value="2"/>
</dbReference>
<dbReference type="PANTHER" id="PTHR35971">
    <property type="entry name" value="SI:DKEY-31G6.6"/>
    <property type="match status" value="1"/>
</dbReference>
<dbReference type="GO" id="GO:0005737">
    <property type="term" value="C:cytoplasm"/>
    <property type="evidence" value="ECO:0007669"/>
    <property type="project" value="UniProtKB-SubCell"/>
</dbReference>
<feature type="domain" description="Ig-like" evidence="5">
    <location>
        <begin position="363"/>
        <end position="432"/>
    </location>
</feature>
<dbReference type="SUPFAM" id="SSF48726">
    <property type="entry name" value="Immunoglobulin"/>
    <property type="match status" value="4"/>
</dbReference>
<dbReference type="PROSITE" id="PS50835">
    <property type="entry name" value="IG_LIKE"/>
    <property type="match status" value="4"/>
</dbReference>
<dbReference type="EMBL" id="AZIM01000241">
    <property type="protein sequence ID" value="ETE72317.1"/>
    <property type="molecule type" value="Genomic_DNA"/>
</dbReference>
<evidence type="ECO:0000259" key="5">
    <source>
        <dbReference type="PROSITE" id="PS50835"/>
    </source>
</evidence>
<dbReference type="InterPro" id="IPR013098">
    <property type="entry name" value="Ig_I-set"/>
</dbReference>
<keyword evidence="2" id="KW-0963">Cytoplasm</keyword>
<dbReference type="InterPro" id="IPR052385">
    <property type="entry name" value="Obscurin/Obscurin-like_Reg"/>
</dbReference>